<dbReference type="InterPro" id="IPR004864">
    <property type="entry name" value="LEA_2"/>
</dbReference>
<dbReference type="AlphaFoldDB" id="A0A2P2MQX3"/>
<reference evidence="3" key="1">
    <citation type="submission" date="2018-02" db="EMBL/GenBank/DDBJ databases">
        <title>Rhizophora mucronata_Transcriptome.</title>
        <authorList>
            <person name="Meera S.P."/>
            <person name="Sreeshan A."/>
            <person name="Augustine A."/>
        </authorList>
    </citation>
    <scope>NUCLEOTIDE SEQUENCE</scope>
    <source>
        <tissue evidence="3">Leaf</tissue>
    </source>
</reference>
<feature type="domain" description="Late embryogenesis abundant protein LEA-2 subgroup" evidence="2">
    <location>
        <begin position="97"/>
        <end position="186"/>
    </location>
</feature>
<sequence length="219" mass="24050">MAEESLNPSKGRFAVAKDDDDALGLKRRKRRRRNVCLGTTAAVILAVILLVVILAFTVFKAKRPVTTVDSVKLNNLRISFDFAKLGVDLNVTLDVDLSVKNPNKVSFRYTNSSASLNYRGKQVGVVPIPAGEISADETKPMNLTVTVMADRLLSDSRLYSDAMTGVLPLNSFTRISGKVRILKIFNIRVISTASCDVTVLISNRTIGQQNCQYKSTVKL</sequence>
<keyword evidence="1" id="KW-1133">Transmembrane helix</keyword>
<dbReference type="PANTHER" id="PTHR31852">
    <property type="entry name" value="LATE EMBRYOGENESIS ABUNDANT (LEA) HYDROXYPROLINE-RICH GLYCOPROTEIN FAMILY"/>
    <property type="match status" value="1"/>
</dbReference>
<evidence type="ECO:0000259" key="2">
    <source>
        <dbReference type="Pfam" id="PF03168"/>
    </source>
</evidence>
<keyword evidence="1" id="KW-0472">Membrane</keyword>
<evidence type="ECO:0000313" key="3">
    <source>
        <dbReference type="EMBL" id="MBX32623.1"/>
    </source>
</evidence>
<dbReference type="InterPro" id="IPR055301">
    <property type="entry name" value="Lea14-like_2"/>
</dbReference>
<evidence type="ECO:0000256" key="1">
    <source>
        <dbReference type="SAM" id="Phobius"/>
    </source>
</evidence>
<protein>
    <submittedName>
        <fullName evidence="3">Uncharacterized protein MANES_08G167100</fullName>
    </submittedName>
</protein>
<dbReference type="Pfam" id="PF03168">
    <property type="entry name" value="LEA_2"/>
    <property type="match status" value="1"/>
</dbReference>
<dbReference type="Gene3D" id="2.60.40.1820">
    <property type="match status" value="1"/>
</dbReference>
<accession>A0A2P2MQX3</accession>
<name>A0A2P2MQX3_RHIMU</name>
<dbReference type="EMBL" id="GGEC01052139">
    <property type="protein sequence ID" value="MBX32623.1"/>
    <property type="molecule type" value="Transcribed_RNA"/>
</dbReference>
<keyword evidence="1" id="KW-0812">Transmembrane</keyword>
<organism evidence="3">
    <name type="scientific">Rhizophora mucronata</name>
    <name type="common">Asiatic mangrove</name>
    <dbReference type="NCBI Taxonomy" id="61149"/>
    <lineage>
        <taxon>Eukaryota</taxon>
        <taxon>Viridiplantae</taxon>
        <taxon>Streptophyta</taxon>
        <taxon>Embryophyta</taxon>
        <taxon>Tracheophyta</taxon>
        <taxon>Spermatophyta</taxon>
        <taxon>Magnoliopsida</taxon>
        <taxon>eudicotyledons</taxon>
        <taxon>Gunneridae</taxon>
        <taxon>Pentapetalae</taxon>
        <taxon>rosids</taxon>
        <taxon>fabids</taxon>
        <taxon>Malpighiales</taxon>
        <taxon>Rhizophoraceae</taxon>
        <taxon>Rhizophora</taxon>
    </lineage>
</organism>
<proteinExistence type="predicted"/>
<feature type="transmembrane region" description="Helical" evidence="1">
    <location>
        <begin position="35"/>
        <end position="59"/>
    </location>
</feature>
<dbReference type="SUPFAM" id="SSF117070">
    <property type="entry name" value="LEA14-like"/>
    <property type="match status" value="1"/>
</dbReference>